<dbReference type="OrthoDB" id="92887at2"/>
<dbReference type="GO" id="GO:0006824">
    <property type="term" value="P:cobalt ion transport"/>
    <property type="evidence" value="ECO:0007669"/>
    <property type="project" value="TreeGrafter"/>
</dbReference>
<accession>A0A3R9P696</accession>
<keyword evidence="4 5" id="KW-0472">Membrane</keyword>
<evidence type="ECO:0000256" key="2">
    <source>
        <dbReference type="ARBA" id="ARBA00022692"/>
    </source>
</evidence>
<dbReference type="InterPro" id="IPR052770">
    <property type="entry name" value="Cobalt_transport_CbiQ"/>
</dbReference>
<dbReference type="InterPro" id="IPR003339">
    <property type="entry name" value="ABC/ECF_trnsptr_transmembrane"/>
</dbReference>
<dbReference type="PANTHER" id="PTHR43723">
    <property type="entry name" value="COBALT TRANSPORT PROTEIN CBIQ"/>
    <property type="match status" value="1"/>
</dbReference>
<dbReference type="AlphaFoldDB" id="A0A3R9P696"/>
<reference evidence="6 7" key="1">
    <citation type="submission" date="2018-10" db="EMBL/GenBank/DDBJ databases">
        <title>Draft genome sequence of Bacillus salarius IM0101, isolated from a hypersaline soil in Inner Mongolia, China.</title>
        <authorList>
            <person name="Yamprayoonswat W."/>
            <person name="Boonvisut S."/>
            <person name="Jumpathong W."/>
            <person name="Sittihan S."/>
            <person name="Ruangsuj P."/>
            <person name="Wanthongcharoen S."/>
            <person name="Thongpramul N."/>
            <person name="Pimmason S."/>
            <person name="Yu B."/>
            <person name="Yasawong M."/>
        </authorList>
    </citation>
    <scope>NUCLEOTIDE SEQUENCE [LARGE SCALE GENOMIC DNA]</scope>
    <source>
        <strain evidence="6 7">IM0101</strain>
    </source>
</reference>
<feature type="transmembrane region" description="Helical" evidence="5">
    <location>
        <begin position="233"/>
        <end position="251"/>
    </location>
</feature>
<evidence type="ECO:0000313" key="6">
    <source>
        <dbReference type="EMBL" id="RSL32149.1"/>
    </source>
</evidence>
<feature type="transmembrane region" description="Helical" evidence="5">
    <location>
        <begin position="64"/>
        <end position="83"/>
    </location>
</feature>
<name>A0A3R9P696_9BACI</name>
<dbReference type="GO" id="GO:0043190">
    <property type="term" value="C:ATP-binding cassette (ABC) transporter complex"/>
    <property type="evidence" value="ECO:0007669"/>
    <property type="project" value="TreeGrafter"/>
</dbReference>
<gene>
    <name evidence="6" type="ORF">D7Z54_17135</name>
</gene>
<dbReference type="RefSeq" id="WP_125557260.1">
    <property type="nucleotide sequence ID" value="NZ_RBVX01000017.1"/>
</dbReference>
<comment type="caution">
    <text evidence="6">The sequence shown here is derived from an EMBL/GenBank/DDBJ whole genome shotgun (WGS) entry which is preliminary data.</text>
</comment>
<keyword evidence="2 5" id="KW-0812">Transmembrane</keyword>
<sequence>MLDAFQTKNRFLQKVNPALKLGCVLLIIGMMIPIFDPWTPLLLFTLTVMMIVGLGGISIRYLSLLLLPFLLFAFSFIWIQVVFPDERGDTVLFTIASMPVALENVLTGVSLGMRALVFATWSLLFVLTTEPTRFMLSLVQQCKLPPRFGYGMMAAYRFLPAFQQELQQIRTAHRIRGLGEKRKLTQVKRYFIPLMAGAIRKAERTAIAMESKGFDGSRNRTFYQRITWNRCDAAFAILFVTLLVILFYVRLEWFV</sequence>
<keyword evidence="3 5" id="KW-1133">Transmembrane helix</keyword>
<dbReference type="Proteomes" id="UP000275076">
    <property type="component" value="Unassembled WGS sequence"/>
</dbReference>
<dbReference type="EMBL" id="RBVX01000017">
    <property type="protein sequence ID" value="RSL32149.1"/>
    <property type="molecule type" value="Genomic_DNA"/>
</dbReference>
<dbReference type="PANTHER" id="PTHR43723:SF1">
    <property type="entry name" value="COBALT TRANSPORT PROTEIN CBIQ"/>
    <property type="match status" value="1"/>
</dbReference>
<evidence type="ECO:0000256" key="1">
    <source>
        <dbReference type="ARBA" id="ARBA00004141"/>
    </source>
</evidence>
<keyword evidence="7" id="KW-1185">Reference proteome</keyword>
<organism evidence="6 7">
    <name type="scientific">Salibacterium salarium</name>
    <dbReference type="NCBI Taxonomy" id="284579"/>
    <lineage>
        <taxon>Bacteria</taxon>
        <taxon>Bacillati</taxon>
        <taxon>Bacillota</taxon>
        <taxon>Bacilli</taxon>
        <taxon>Bacillales</taxon>
        <taxon>Bacillaceae</taxon>
    </lineage>
</organism>
<evidence type="ECO:0000256" key="4">
    <source>
        <dbReference type="ARBA" id="ARBA00023136"/>
    </source>
</evidence>
<evidence type="ECO:0000313" key="7">
    <source>
        <dbReference type="Proteomes" id="UP000275076"/>
    </source>
</evidence>
<dbReference type="CDD" id="cd16914">
    <property type="entry name" value="EcfT"/>
    <property type="match status" value="1"/>
</dbReference>
<comment type="subcellular location">
    <subcellularLocation>
        <location evidence="1">Membrane</location>
        <topology evidence="1">Multi-pass membrane protein</topology>
    </subcellularLocation>
</comment>
<evidence type="ECO:0000256" key="3">
    <source>
        <dbReference type="ARBA" id="ARBA00022989"/>
    </source>
</evidence>
<proteinExistence type="predicted"/>
<evidence type="ECO:0000256" key="5">
    <source>
        <dbReference type="SAM" id="Phobius"/>
    </source>
</evidence>
<feature type="transmembrane region" description="Helical" evidence="5">
    <location>
        <begin position="18"/>
        <end position="35"/>
    </location>
</feature>
<dbReference type="Pfam" id="PF02361">
    <property type="entry name" value="CbiQ"/>
    <property type="match status" value="1"/>
</dbReference>
<protein>
    <submittedName>
        <fullName evidence="6">Energy-coupling factor transporter transmembrane protein EcfT</fullName>
    </submittedName>
</protein>
<feature type="transmembrane region" description="Helical" evidence="5">
    <location>
        <begin position="105"/>
        <end position="127"/>
    </location>
</feature>
<feature type="transmembrane region" description="Helical" evidence="5">
    <location>
        <begin position="41"/>
        <end position="57"/>
    </location>
</feature>